<organism evidence="1 2">
    <name type="scientific">Liparis tanakae</name>
    <name type="common">Tanaka's snailfish</name>
    <dbReference type="NCBI Taxonomy" id="230148"/>
    <lineage>
        <taxon>Eukaryota</taxon>
        <taxon>Metazoa</taxon>
        <taxon>Chordata</taxon>
        <taxon>Craniata</taxon>
        <taxon>Vertebrata</taxon>
        <taxon>Euteleostomi</taxon>
        <taxon>Actinopterygii</taxon>
        <taxon>Neopterygii</taxon>
        <taxon>Teleostei</taxon>
        <taxon>Neoteleostei</taxon>
        <taxon>Acanthomorphata</taxon>
        <taxon>Eupercaria</taxon>
        <taxon>Perciformes</taxon>
        <taxon>Cottioidei</taxon>
        <taxon>Cottales</taxon>
        <taxon>Liparidae</taxon>
        <taxon>Liparis</taxon>
    </lineage>
</organism>
<name>A0A4Z2HYU1_9TELE</name>
<comment type="caution">
    <text evidence="1">The sequence shown here is derived from an EMBL/GenBank/DDBJ whole genome shotgun (WGS) entry which is preliminary data.</text>
</comment>
<dbReference type="Proteomes" id="UP000314294">
    <property type="component" value="Unassembled WGS sequence"/>
</dbReference>
<gene>
    <name evidence="1" type="ORF">EYF80_019654</name>
</gene>
<dbReference type="AlphaFoldDB" id="A0A4Z2HYU1"/>
<evidence type="ECO:0000313" key="2">
    <source>
        <dbReference type="Proteomes" id="UP000314294"/>
    </source>
</evidence>
<keyword evidence="2" id="KW-1185">Reference proteome</keyword>
<sequence length="67" mass="7653">MNLFEEGQDAEAQMGFQESVHWSEKVFHTCRKSGEEKNHAPPRMNSCAARREFRATVNGKVTINSQL</sequence>
<reference evidence="1 2" key="1">
    <citation type="submission" date="2019-03" db="EMBL/GenBank/DDBJ databases">
        <title>First draft genome of Liparis tanakae, snailfish: a comprehensive survey of snailfish specific genes.</title>
        <authorList>
            <person name="Kim W."/>
            <person name="Song I."/>
            <person name="Jeong J.-H."/>
            <person name="Kim D."/>
            <person name="Kim S."/>
            <person name="Ryu S."/>
            <person name="Song J.Y."/>
            <person name="Lee S.K."/>
        </authorList>
    </citation>
    <scope>NUCLEOTIDE SEQUENCE [LARGE SCALE GENOMIC DNA]</scope>
    <source>
        <tissue evidence="1">Muscle</tissue>
    </source>
</reference>
<protein>
    <submittedName>
        <fullName evidence="1">Uncharacterized protein</fullName>
    </submittedName>
</protein>
<accession>A0A4Z2HYU1</accession>
<evidence type="ECO:0000313" key="1">
    <source>
        <dbReference type="EMBL" id="TNN70153.1"/>
    </source>
</evidence>
<dbReference type="EMBL" id="SRLO01000167">
    <property type="protein sequence ID" value="TNN70153.1"/>
    <property type="molecule type" value="Genomic_DNA"/>
</dbReference>
<proteinExistence type="predicted"/>